<name>A0A660LGY0_9ACTN</name>
<accession>A0A660LGY0</accession>
<dbReference type="OrthoDB" id="5243901at2"/>
<evidence type="ECO:0008006" key="3">
    <source>
        <dbReference type="Google" id="ProtNLM"/>
    </source>
</evidence>
<keyword evidence="2" id="KW-1185">Reference proteome</keyword>
<evidence type="ECO:0000313" key="2">
    <source>
        <dbReference type="Proteomes" id="UP000278962"/>
    </source>
</evidence>
<reference evidence="1 2" key="1">
    <citation type="submission" date="2018-10" db="EMBL/GenBank/DDBJ databases">
        <title>Genomic Encyclopedia of Archaeal and Bacterial Type Strains, Phase II (KMG-II): from individual species to whole genera.</title>
        <authorList>
            <person name="Goeker M."/>
        </authorList>
    </citation>
    <scope>NUCLEOTIDE SEQUENCE [LARGE SCALE GENOMIC DNA]</scope>
    <source>
        <strain evidence="1 2">DSM 14954</strain>
    </source>
</reference>
<evidence type="ECO:0000313" key="1">
    <source>
        <dbReference type="EMBL" id="RKQ92021.1"/>
    </source>
</evidence>
<dbReference type="EMBL" id="RBIL01000001">
    <property type="protein sequence ID" value="RKQ92021.1"/>
    <property type="molecule type" value="Genomic_DNA"/>
</dbReference>
<protein>
    <recommendedName>
        <fullName evidence="3">PRC-barrel domain protein</fullName>
    </recommendedName>
</protein>
<sequence>MRKRWSRWSVLGQQVSDGTGVPIGEVVDTYPFDGGDVEMVIVRLDRTFGGKRMLAVEDLWIDGFSLRTPFARWQVEDSPALTDGRHSAEDPYRARSHWRFEEPATALYAAA</sequence>
<dbReference type="RefSeq" id="WP_121249760.1">
    <property type="nucleotide sequence ID" value="NZ_RBIL01000001.1"/>
</dbReference>
<comment type="caution">
    <text evidence="1">The sequence shown here is derived from an EMBL/GenBank/DDBJ whole genome shotgun (WGS) entry which is preliminary data.</text>
</comment>
<dbReference type="AlphaFoldDB" id="A0A660LGY0"/>
<proteinExistence type="predicted"/>
<dbReference type="Proteomes" id="UP000278962">
    <property type="component" value="Unassembled WGS sequence"/>
</dbReference>
<organism evidence="1 2">
    <name type="scientific">Solirubrobacter pauli</name>
    <dbReference type="NCBI Taxonomy" id="166793"/>
    <lineage>
        <taxon>Bacteria</taxon>
        <taxon>Bacillati</taxon>
        <taxon>Actinomycetota</taxon>
        <taxon>Thermoleophilia</taxon>
        <taxon>Solirubrobacterales</taxon>
        <taxon>Solirubrobacteraceae</taxon>
        <taxon>Solirubrobacter</taxon>
    </lineage>
</organism>
<gene>
    <name evidence="1" type="ORF">C8N24_1860</name>
</gene>